<reference evidence="1 2" key="1">
    <citation type="submission" date="2018-10" db="EMBL/GenBank/DDBJ databases">
        <title>Draft genome sequence of Pantoea vagans isolated from corpses of the sugarcane aphid Melanaphis sacchari Zehntner.</title>
        <authorList>
            <person name="Toledo E."/>
            <person name="Pena G."/>
            <person name="Lozano L."/>
        </authorList>
    </citation>
    <scope>NUCLEOTIDE SEQUENCE [LARGE SCALE GENOMIC DNA]</scope>
    <source>
        <strain evidence="1 2">ET-90</strain>
    </source>
</reference>
<proteinExistence type="predicted"/>
<dbReference type="EMBL" id="RCNL01000002">
    <property type="protein sequence ID" value="TXL79786.1"/>
    <property type="molecule type" value="Genomic_DNA"/>
</dbReference>
<gene>
    <name evidence="1" type="ORF">D9O29_05810</name>
</gene>
<protein>
    <submittedName>
        <fullName evidence="1">Uncharacterized protein</fullName>
    </submittedName>
</protein>
<accession>A0ABY3LHW1</accession>
<dbReference type="Proteomes" id="UP000426772">
    <property type="component" value="Unassembled WGS sequence"/>
</dbReference>
<dbReference type="RefSeq" id="WP_147788741.1">
    <property type="nucleotide sequence ID" value="NZ_RCNL01000002.1"/>
</dbReference>
<comment type="caution">
    <text evidence="1">The sequence shown here is derived from an EMBL/GenBank/DDBJ whole genome shotgun (WGS) entry which is preliminary data.</text>
</comment>
<evidence type="ECO:0000313" key="1">
    <source>
        <dbReference type="EMBL" id="TXL79786.1"/>
    </source>
</evidence>
<name>A0ABY3LHW1_9GAMM</name>
<evidence type="ECO:0000313" key="2">
    <source>
        <dbReference type="Proteomes" id="UP000426772"/>
    </source>
</evidence>
<organism evidence="1 2">
    <name type="scientific">Pantoea vagans</name>
    <dbReference type="NCBI Taxonomy" id="470934"/>
    <lineage>
        <taxon>Bacteria</taxon>
        <taxon>Pseudomonadati</taxon>
        <taxon>Pseudomonadota</taxon>
        <taxon>Gammaproteobacteria</taxon>
        <taxon>Enterobacterales</taxon>
        <taxon>Erwiniaceae</taxon>
        <taxon>Pantoea</taxon>
    </lineage>
</organism>
<keyword evidence="2" id="KW-1185">Reference proteome</keyword>
<sequence>MDRQIVYPGAVPLETDLLNTNKFAMIGLARLASAVLGSDTCLNGLHCSPASPVSLQVHVSAGEIYCLKHIEETAYSTLPSDHSGTILKQGLTGGVTFDVPASMQKGMSINYLVQASYVEADTGGIVLPFYNAADPSKAFNGQGNAGEALPCVRQGICRLSLKTGTAAADGTQPTPEADPGYISAWIITVAAGAKGITADNIRRAPDAPFLPSGGVYQSVQQSNLTFAHDTGSVNTYAASYQPPISSLIDGMRLTFKAREPNTGKSVFSAKGGESHALLSQAKKELEGGEITAGGFITVEWDSSAQVWLMCGNSGGALPVSDAVKPGHAMNLGQGDERYIKKGEEYSEEQAKKTFLPLTGGELSGSLTVKEELKVEEDVRAANLHASNALYDGGGNVYGAHWRNAKDDESFKKAYPEKNSERGWLTHWLDQKFKEQSDAINTRPTWSELDGLYIRGIRLGSRITTKGRRLEGGEGSVMTQWDATKKLSQDYKATFRPIQIDLTGRGEWKTIGQDNK</sequence>